<dbReference type="AlphaFoldDB" id="A0A9N7YQC0"/>
<name>A0A9N7YQC0_PLEPL</name>
<protein>
    <submittedName>
        <fullName evidence="1">Uncharacterized protein</fullName>
    </submittedName>
</protein>
<dbReference type="Proteomes" id="UP001153269">
    <property type="component" value="Unassembled WGS sequence"/>
</dbReference>
<accession>A0A9N7YQC0</accession>
<sequence length="118" mass="12821">MAAQLFTPCRAGIGCKSMQVRSAGTAGNPQRWFALTISLTERILSQNLAGTPPLEEELEERLEREVTAGTPGSTTDIAERSAFSLRTHELISFADLQGRKCKAAIDQHPFSLSITSKT</sequence>
<reference evidence="1" key="1">
    <citation type="submission" date="2020-03" db="EMBL/GenBank/DDBJ databases">
        <authorList>
            <person name="Weist P."/>
        </authorList>
    </citation>
    <scope>NUCLEOTIDE SEQUENCE</scope>
</reference>
<proteinExistence type="predicted"/>
<keyword evidence="2" id="KW-1185">Reference proteome</keyword>
<evidence type="ECO:0000313" key="1">
    <source>
        <dbReference type="EMBL" id="CAB1432754.1"/>
    </source>
</evidence>
<comment type="caution">
    <text evidence="1">The sequence shown here is derived from an EMBL/GenBank/DDBJ whole genome shotgun (WGS) entry which is preliminary data.</text>
</comment>
<dbReference type="EMBL" id="CADEAL010001472">
    <property type="protein sequence ID" value="CAB1432754.1"/>
    <property type="molecule type" value="Genomic_DNA"/>
</dbReference>
<evidence type="ECO:0000313" key="2">
    <source>
        <dbReference type="Proteomes" id="UP001153269"/>
    </source>
</evidence>
<organism evidence="1 2">
    <name type="scientific">Pleuronectes platessa</name>
    <name type="common">European plaice</name>
    <dbReference type="NCBI Taxonomy" id="8262"/>
    <lineage>
        <taxon>Eukaryota</taxon>
        <taxon>Metazoa</taxon>
        <taxon>Chordata</taxon>
        <taxon>Craniata</taxon>
        <taxon>Vertebrata</taxon>
        <taxon>Euteleostomi</taxon>
        <taxon>Actinopterygii</taxon>
        <taxon>Neopterygii</taxon>
        <taxon>Teleostei</taxon>
        <taxon>Neoteleostei</taxon>
        <taxon>Acanthomorphata</taxon>
        <taxon>Carangaria</taxon>
        <taxon>Pleuronectiformes</taxon>
        <taxon>Pleuronectoidei</taxon>
        <taxon>Pleuronectidae</taxon>
        <taxon>Pleuronectes</taxon>
    </lineage>
</organism>
<gene>
    <name evidence="1" type="ORF">PLEPLA_LOCUS20840</name>
</gene>